<feature type="compositionally biased region" description="Basic and acidic residues" evidence="1">
    <location>
        <begin position="42"/>
        <end position="59"/>
    </location>
</feature>
<name>A0A4P7NLF5_PYROR</name>
<sequence>MLVLKQILFLLLPLVSQLATAYPISAQDQSVTARDLVRHDAASADDHHHHLQRRAEPKSRWSSSSSSGQSSSDGEGSQKTEASKILNDHMAIGFDAASLMDTPTSPPPNPNRPPNLNKPLPQIPGGQASSSGNPDGIVSSSGGGGVTVKPKKSMSFFPKLSSKKSQSNVMASQSRSSKRPTIGKPMLAHSSNGFAAADAKEPVAKTKSQQNLRKSASKQSLRQGSASDGKGKKS</sequence>
<keyword evidence="2" id="KW-0732">Signal</keyword>
<reference evidence="3 4" key="1">
    <citation type="journal article" date="2019" name="Mol. Biol. Evol.">
        <title>Blast fungal genomes show frequent chromosomal changes, gene gains and losses, and effector gene turnover.</title>
        <authorList>
            <person name="Gomez Luciano L.B."/>
            <person name="Jason Tsai I."/>
            <person name="Chuma I."/>
            <person name="Tosa Y."/>
            <person name="Chen Y.H."/>
            <person name="Li J.Y."/>
            <person name="Li M.Y."/>
            <person name="Jade Lu M.Y."/>
            <person name="Nakayashiki H."/>
            <person name="Li W.H."/>
        </authorList>
    </citation>
    <scope>NUCLEOTIDE SEQUENCE [LARGE SCALE GENOMIC DNA]</scope>
    <source>
        <strain evidence="3">MZ5-1-6</strain>
    </source>
</reference>
<feature type="compositionally biased region" description="Pro residues" evidence="1">
    <location>
        <begin position="104"/>
        <end position="113"/>
    </location>
</feature>
<feature type="compositionally biased region" description="Polar residues" evidence="1">
    <location>
        <begin position="163"/>
        <end position="175"/>
    </location>
</feature>
<evidence type="ECO:0000313" key="4">
    <source>
        <dbReference type="Proteomes" id="UP000294847"/>
    </source>
</evidence>
<gene>
    <name evidence="3" type="ORF">PoMZ_11891</name>
</gene>
<evidence type="ECO:0000313" key="3">
    <source>
        <dbReference type="EMBL" id="QBZ63001.1"/>
    </source>
</evidence>
<feature type="region of interest" description="Disordered" evidence="1">
    <location>
        <begin position="42"/>
        <end position="80"/>
    </location>
</feature>
<accession>A0A4P7NLF5</accession>
<feature type="chain" id="PRO_5020224092" evidence="2">
    <location>
        <begin position="22"/>
        <end position="234"/>
    </location>
</feature>
<feature type="region of interest" description="Disordered" evidence="1">
    <location>
        <begin position="98"/>
        <end position="234"/>
    </location>
</feature>
<organism evidence="3 4">
    <name type="scientific">Pyricularia oryzae</name>
    <name type="common">Rice blast fungus</name>
    <name type="synonym">Magnaporthe oryzae</name>
    <dbReference type="NCBI Taxonomy" id="318829"/>
    <lineage>
        <taxon>Eukaryota</taxon>
        <taxon>Fungi</taxon>
        <taxon>Dikarya</taxon>
        <taxon>Ascomycota</taxon>
        <taxon>Pezizomycotina</taxon>
        <taxon>Sordariomycetes</taxon>
        <taxon>Sordariomycetidae</taxon>
        <taxon>Magnaporthales</taxon>
        <taxon>Pyriculariaceae</taxon>
        <taxon>Pyricularia</taxon>
    </lineage>
</organism>
<proteinExistence type="predicted"/>
<dbReference type="Proteomes" id="UP000294847">
    <property type="component" value="Chromosome 5"/>
</dbReference>
<feature type="compositionally biased region" description="Low complexity" evidence="1">
    <location>
        <begin position="60"/>
        <end position="75"/>
    </location>
</feature>
<evidence type="ECO:0000256" key="2">
    <source>
        <dbReference type="SAM" id="SignalP"/>
    </source>
</evidence>
<evidence type="ECO:0000256" key="1">
    <source>
        <dbReference type="SAM" id="MobiDB-lite"/>
    </source>
</evidence>
<dbReference type="EMBL" id="CP034208">
    <property type="protein sequence ID" value="QBZ63001.1"/>
    <property type="molecule type" value="Genomic_DNA"/>
</dbReference>
<feature type="compositionally biased region" description="Polar residues" evidence="1">
    <location>
        <begin position="206"/>
        <end position="226"/>
    </location>
</feature>
<protein>
    <submittedName>
        <fullName evidence="3">Uncharacterized protein</fullName>
    </submittedName>
</protein>
<dbReference type="AlphaFoldDB" id="A0A4P7NLF5"/>
<feature type="signal peptide" evidence="2">
    <location>
        <begin position="1"/>
        <end position="21"/>
    </location>
</feature>